<feature type="compositionally biased region" description="Basic residues" evidence="4">
    <location>
        <begin position="275"/>
        <end position="284"/>
    </location>
</feature>
<evidence type="ECO:0000256" key="1">
    <source>
        <dbReference type="ARBA" id="ARBA00004496"/>
    </source>
</evidence>
<feature type="region of interest" description="Disordered" evidence="4">
    <location>
        <begin position="269"/>
        <end position="298"/>
    </location>
</feature>
<comment type="caution">
    <text evidence="6">The sequence shown here is derived from an EMBL/GenBank/DDBJ whole genome shotgun (WGS) entry which is preliminary data.</text>
</comment>
<evidence type="ECO:0000313" key="6">
    <source>
        <dbReference type="EMBL" id="ORX59260.1"/>
    </source>
</evidence>
<evidence type="ECO:0000313" key="7">
    <source>
        <dbReference type="Proteomes" id="UP000193719"/>
    </source>
</evidence>
<dbReference type="Pfam" id="PF07647">
    <property type="entry name" value="SAM_2"/>
    <property type="match status" value="1"/>
</dbReference>
<dbReference type="InterPro" id="IPR001660">
    <property type="entry name" value="SAM"/>
</dbReference>
<feature type="domain" description="SAM" evidence="5">
    <location>
        <begin position="589"/>
        <end position="653"/>
    </location>
</feature>
<dbReference type="SMART" id="SM00454">
    <property type="entry name" value="SAM"/>
    <property type="match status" value="1"/>
</dbReference>
<feature type="region of interest" description="Disordered" evidence="4">
    <location>
        <begin position="524"/>
        <end position="564"/>
    </location>
</feature>
<dbReference type="InterPro" id="IPR013761">
    <property type="entry name" value="SAM/pointed_sf"/>
</dbReference>
<dbReference type="SUPFAM" id="SSF47769">
    <property type="entry name" value="SAM/Pointed domain"/>
    <property type="match status" value="1"/>
</dbReference>
<reference evidence="6 7" key="1">
    <citation type="submission" date="2016-08" db="EMBL/GenBank/DDBJ databases">
        <title>Genomes of anaerobic fungi encode conserved fungal cellulosomes for biomass hydrolysis.</title>
        <authorList>
            <consortium name="DOE Joint Genome Institute"/>
            <person name="Haitjema C.H."/>
            <person name="Gilmore S.P."/>
            <person name="Henske J.K."/>
            <person name="Solomon K.V."/>
            <person name="De Groot R."/>
            <person name="Kuo A."/>
            <person name="Mondo S.J."/>
            <person name="Salamov A.A."/>
            <person name="Labutti K."/>
            <person name="Zhao Z."/>
            <person name="Chiniquy J."/>
            <person name="Barry K."/>
            <person name="Brewer H.M."/>
            <person name="Purvine S.O."/>
            <person name="Wright A.T."/>
            <person name="Boxma B."/>
            <person name="Van Alen T."/>
            <person name="Hackstein J.H."/>
            <person name="Baker S.E."/>
            <person name="Grigoriev I.V."/>
            <person name="O'Malley M.A."/>
        </authorList>
    </citation>
    <scope>NUCLEOTIDE SEQUENCE [LARGE SCALE GENOMIC DNA]</scope>
    <source>
        <strain evidence="7">finn</strain>
    </source>
</reference>
<dbReference type="Pfam" id="PF25479">
    <property type="entry name" value="Vts1"/>
    <property type="match status" value="1"/>
</dbReference>
<evidence type="ECO:0000256" key="4">
    <source>
        <dbReference type="SAM" id="MobiDB-lite"/>
    </source>
</evidence>
<dbReference type="GO" id="GO:0000932">
    <property type="term" value="C:P-body"/>
    <property type="evidence" value="ECO:0007669"/>
    <property type="project" value="TreeGrafter"/>
</dbReference>
<keyword evidence="2" id="KW-0963">Cytoplasm</keyword>
<dbReference type="GO" id="GO:0003729">
    <property type="term" value="F:mRNA binding"/>
    <property type="evidence" value="ECO:0007669"/>
    <property type="project" value="TreeGrafter"/>
</dbReference>
<dbReference type="PANTHER" id="PTHR12515">
    <property type="entry name" value="STERILE ALPHA MOTIF DOMAIN CONTAINING PROTEIN 4-RELATED"/>
    <property type="match status" value="1"/>
</dbReference>
<dbReference type="PANTHER" id="PTHR12515:SF5">
    <property type="entry name" value="PROTEIN SMAUG"/>
    <property type="match status" value="1"/>
</dbReference>
<dbReference type="OrthoDB" id="2155283at2759"/>
<dbReference type="AlphaFoldDB" id="A0A1Y1VLC8"/>
<gene>
    <name evidence="6" type="ORF">BCR36DRAFT_317301</name>
</gene>
<keyword evidence="3" id="KW-0694">RNA-binding</keyword>
<feature type="compositionally biased region" description="Low complexity" evidence="4">
    <location>
        <begin position="536"/>
        <end position="546"/>
    </location>
</feature>
<dbReference type="InterPro" id="IPR050897">
    <property type="entry name" value="SMAUG/VTS1_RNA-bind"/>
</dbReference>
<sequence length="663" mass="74017">MTFQQHYMENSMKMNSINLTSTEMMRNVSNTRPNSDPSYNIGGKPFILQQNNPYVKSMLYENRENTYSEIVNPKNGMISKSMYMKNNFQSSEAEAIDKIFEDLSYYEKTLEEMANAKLDDDFKEEMIAIEQWFMVLSECERTTVLYSLIQNISELQVRFFLTLLQQKVKNNPLYNSIIKRPISDSIYSSSTKHCSNASSDNSSMINSTSADTYYDDDDYQKNSFVDTTNLQNKTTNNQFACPLNMNEYNMALNSLSNVNFLNERSSSLACQSSKNHSHTTHHHSQTQSVTPSAANSRKNSYMGSMMNDYQTYSSTPSGQMPNNTANLGVLRDMNRYSDSAVLLNNMTNASASKQNMMSSQFLTSSQQSLMVNNNTSLYANSSNNIPLLNQTTINSLINPNSLSLLNGNNGNATNGTSALPILSPNTSSLNVLGNNNNQTSPMISPISPPKSSNKTNTIDIKSETSKEAIEKEATKTMNANAKTLTEILLTGKESKDEVTKESNKNAAILSNILTLSKEMNDMVNKNKEKKKEKQAKSSISSPTTPTSPKPKKTSEDSESTVLPPCGAESVVSVAAANPSREKGKIPDQIELESLEDIPTFLRSLRLHKYAPIFEGMNWKQMIRLENDELLKRGVNALGARNKMLKVFDLIRAEAIKQGIDLEC</sequence>
<keyword evidence="7" id="KW-1185">Reference proteome</keyword>
<reference evidence="6 7" key="2">
    <citation type="submission" date="2016-08" db="EMBL/GenBank/DDBJ databases">
        <title>Pervasive Adenine N6-methylation of Active Genes in Fungi.</title>
        <authorList>
            <consortium name="DOE Joint Genome Institute"/>
            <person name="Mondo S.J."/>
            <person name="Dannebaum R.O."/>
            <person name="Kuo R.C."/>
            <person name="Labutti K."/>
            <person name="Haridas S."/>
            <person name="Kuo A."/>
            <person name="Salamov A."/>
            <person name="Ahrendt S.R."/>
            <person name="Lipzen A."/>
            <person name="Sullivan W."/>
            <person name="Andreopoulos W.B."/>
            <person name="Clum A."/>
            <person name="Lindquist E."/>
            <person name="Daum C."/>
            <person name="Ramamoorthy G.K."/>
            <person name="Gryganskyi A."/>
            <person name="Culley D."/>
            <person name="Magnuson J.K."/>
            <person name="James T.Y."/>
            <person name="O'Malley M.A."/>
            <person name="Stajich J.E."/>
            <person name="Spatafora J.W."/>
            <person name="Visel A."/>
            <person name="Grigoriev I.V."/>
        </authorList>
    </citation>
    <scope>NUCLEOTIDE SEQUENCE [LARGE SCALE GENOMIC DNA]</scope>
    <source>
        <strain evidence="7">finn</strain>
    </source>
</reference>
<dbReference type="Proteomes" id="UP000193719">
    <property type="component" value="Unassembled WGS sequence"/>
</dbReference>
<evidence type="ECO:0000256" key="2">
    <source>
        <dbReference type="ARBA" id="ARBA00022490"/>
    </source>
</evidence>
<proteinExistence type="predicted"/>
<dbReference type="Gene3D" id="1.10.150.50">
    <property type="entry name" value="Transcription Factor, Ets-1"/>
    <property type="match status" value="1"/>
</dbReference>
<dbReference type="InterPro" id="IPR057327">
    <property type="entry name" value="Vts1_dom"/>
</dbReference>
<feature type="compositionally biased region" description="Polar residues" evidence="4">
    <location>
        <begin position="289"/>
        <end position="298"/>
    </location>
</feature>
<evidence type="ECO:0000259" key="5">
    <source>
        <dbReference type="SMART" id="SM00454"/>
    </source>
</evidence>
<accession>A0A1Y1VLC8</accession>
<comment type="subcellular location">
    <subcellularLocation>
        <location evidence="1">Cytoplasm</location>
    </subcellularLocation>
</comment>
<dbReference type="EMBL" id="MCFH01000003">
    <property type="protein sequence ID" value="ORX59260.1"/>
    <property type="molecule type" value="Genomic_DNA"/>
</dbReference>
<protein>
    <recommendedName>
        <fullName evidence="5">SAM domain-containing protein</fullName>
    </recommendedName>
</protein>
<name>A0A1Y1VLC8_9FUNG</name>
<evidence type="ECO:0000256" key="3">
    <source>
        <dbReference type="ARBA" id="ARBA00022884"/>
    </source>
</evidence>
<organism evidence="6 7">
    <name type="scientific">Piromyces finnis</name>
    <dbReference type="NCBI Taxonomy" id="1754191"/>
    <lineage>
        <taxon>Eukaryota</taxon>
        <taxon>Fungi</taxon>
        <taxon>Fungi incertae sedis</taxon>
        <taxon>Chytridiomycota</taxon>
        <taxon>Chytridiomycota incertae sedis</taxon>
        <taxon>Neocallimastigomycetes</taxon>
        <taxon>Neocallimastigales</taxon>
        <taxon>Neocallimastigaceae</taxon>
        <taxon>Piromyces</taxon>
    </lineage>
</organism>
<dbReference type="GO" id="GO:0000289">
    <property type="term" value="P:nuclear-transcribed mRNA poly(A) tail shortening"/>
    <property type="evidence" value="ECO:0007669"/>
    <property type="project" value="TreeGrafter"/>
</dbReference>
<feature type="compositionally biased region" description="Basic and acidic residues" evidence="4">
    <location>
        <begin position="524"/>
        <end position="535"/>
    </location>
</feature>